<sequence length="75" mass="8965">MKRKYKSKKFDSVKNMPELHHKLPDQDFELEKSEVLNFLKNDEGTMQWLFDTMNSSGLIVYNPETKKWHGKDYGL</sequence>
<protein>
    <submittedName>
        <fullName evidence="1">Uncharacterized protein</fullName>
    </submittedName>
</protein>
<reference evidence="1 2" key="1">
    <citation type="journal article" date="2012" name="J. Bacteriol.">
        <title>Genome Sequence of the Bacteriocin-Producing Strain Lactococcus garvieae DCC43.</title>
        <authorList>
            <person name="Gabrielsen C."/>
            <person name="Brede D.A."/>
            <person name="Hernandez P.E."/>
            <person name="Nes I.F."/>
            <person name="Diep D.B."/>
        </authorList>
    </citation>
    <scope>NUCLEOTIDE SEQUENCE [LARGE SCALE GENOMIC DNA]</scope>
    <source>
        <strain evidence="1 2">DCC43</strain>
    </source>
</reference>
<evidence type="ECO:0000313" key="2">
    <source>
        <dbReference type="Proteomes" id="UP000006787"/>
    </source>
</evidence>
<accession>K2PM36</accession>
<dbReference type="PATRIC" id="fig|1231377.3.peg.1300"/>
<name>K2PM36_9LACT</name>
<evidence type="ECO:0000313" key="1">
    <source>
        <dbReference type="EMBL" id="EKF51349.1"/>
    </source>
</evidence>
<dbReference type="AlphaFoldDB" id="K2PM36"/>
<proteinExistence type="predicted"/>
<organism evidence="1 2">
    <name type="scientific">Lactococcus garvieae DCC43</name>
    <dbReference type="NCBI Taxonomy" id="1231377"/>
    <lineage>
        <taxon>Bacteria</taxon>
        <taxon>Bacillati</taxon>
        <taxon>Bacillota</taxon>
        <taxon>Bacilli</taxon>
        <taxon>Lactobacillales</taxon>
        <taxon>Streptococcaceae</taxon>
        <taxon>Lactococcus</taxon>
    </lineage>
</organism>
<dbReference type="Proteomes" id="UP000006787">
    <property type="component" value="Unassembled WGS sequence"/>
</dbReference>
<dbReference type="EMBL" id="AMQS01000015">
    <property type="protein sequence ID" value="EKF51349.1"/>
    <property type="molecule type" value="Genomic_DNA"/>
</dbReference>
<comment type="caution">
    <text evidence="1">The sequence shown here is derived from an EMBL/GenBank/DDBJ whole genome shotgun (WGS) entry which is preliminary data.</text>
</comment>
<dbReference type="RefSeq" id="WP_004260208.1">
    <property type="nucleotide sequence ID" value="NZ_AMQS01000015.1"/>
</dbReference>
<gene>
    <name evidence="1" type="ORF">C426_1303</name>
</gene>